<dbReference type="eggNOG" id="ENOG5032XN1">
    <property type="taxonomic scope" value="Bacteria"/>
</dbReference>
<name>B6W9X4_9FIRM</name>
<keyword evidence="2" id="KW-1277">Toxin-antitoxin system</keyword>
<accession>B6W9X4</accession>
<evidence type="ECO:0008006" key="5">
    <source>
        <dbReference type="Google" id="ProtNLM"/>
    </source>
</evidence>
<dbReference type="SUPFAM" id="SSF50118">
    <property type="entry name" value="Cell growth inhibitor/plasmid maintenance toxic component"/>
    <property type="match status" value="1"/>
</dbReference>
<evidence type="ECO:0000313" key="4">
    <source>
        <dbReference type="Proteomes" id="UP000005451"/>
    </source>
</evidence>
<reference evidence="3 4" key="1">
    <citation type="submission" date="2008-09" db="EMBL/GenBank/DDBJ databases">
        <authorList>
            <person name="Fulton L."/>
            <person name="Clifton S."/>
            <person name="Fulton B."/>
            <person name="Xu J."/>
            <person name="Minx P."/>
            <person name="Pepin K.H."/>
            <person name="Johnson M."/>
            <person name="Thiruvilangam P."/>
            <person name="Bhonagiri V."/>
            <person name="Nash W.E."/>
            <person name="Mardis E.R."/>
            <person name="Wilson R.K."/>
        </authorList>
    </citation>
    <scope>NUCLEOTIDE SEQUENCE [LARGE SCALE GENOMIC DNA]</scope>
    <source>
        <strain evidence="3 4">DSM 7454</strain>
    </source>
</reference>
<dbReference type="AlphaFoldDB" id="B6W9X4"/>
<dbReference type="InterPro" id="IPR003477">
    <property type="entry name" value="PemK-like"/>
</dbReference>
<dbReference type="Pfam" id="PF02452">
    <property type="entry name" value="PemK_toxin"/>
    <property type="match status" value="1"/>
</dbReference>
<organism evidence="3 4">
    <name type="scientific">Anaerococcus hydrogenalis DSM 7454</name>
    <dbReference type="NCBI Taxonomy" id="561177"/>
    <lineage>
        <taxon>Bacteria</taxon>
        <taxon>Bacillati</taxon>
        <taxon>Bacillota</taxon>
        <taxon>Tissierellia</taxon>
        <taxon>Tissierellales</taxon>
        <taxon>Peptoniphilaceae</taxon>
        <taxon>Anaerococcus</taxon>
    </lineage>
</organism>
<gene>
    <name evidence="3" type="ORF">ANHYDRO_01400</name>
</gene>
<evidence type="ECO:0000256" key="1">
    <source>
        <dbReference type="ARBA" id="ARBA00007521"/>
    </source>
</evidence>
<dbReference type="Gene3D" id="2.30.30.110">
    <property type="match status" value="1"/>
</dbReference>
<dbReference type="InterPro" id="IPR011067">
    <property type="entry name" value="Plasmid_toxin/cell-grow_inhib"/>
</dbReference>
<protein>
    <recommendedName>
        <fullName evidence="5">Toxin-antitoxin system, toxin component, MazF family</fullName>
    </recommendedName>
</protein>
<sequence length="117" mass="13618">MDIEKFGVYLVNFYKSTGGELSGKHYAIAITDFNKEHKTFVAVPITSKKSGKKYRGGFTIYCNKYQENPSKEKAFAMVSKIREVSIHRVYGDMIYKLDYEDIEKLKKSVYKVFDFLN</sequence>
<dbReference type="STRING" id="561177.ANHYDRO_01400"/>
<reference evidence="3 4" key="2">
    <citation type="submission" date="2008-10" db="EMBL/GenBank/DDBJ databases">
        <title>Draft genome sequence of Anaerococcus hydrogenalis (DSM 7454).</title>
        <authorList>
            <person name="Sudarsanam P."/>
            <person name="Ley R."/>
            <person name="Guruge J."/>
            <person name="Turnbaugh P.J."/>
            <person name="Mahowald M."/>
            <person name="Liep D."/>
            <person name="Gordon J."/>
        </authorList>
    </citation>
    <scope>NUCLEOTIDE SEQUENCE [LARGE SCALE GENOMIC DNA]</scope>
    <source>
        <strain evidence="3 4">DSM 7454</strain>
    </source>
</reference>
<dbReference type="Proteomes" id="UP000005451">
    <property type="component" value="Unassembled WGS sequence"/>
</dbReference>
<evidence type="ECO:0000313" key="3">
    <source>
        <dbReference type="EMBL" id="EEB35734.1"/>
    </source>
</evidence>
<comment type="similarity">
    <text evidence="1">Belongs to the PemK/MazF family.</text>
</comment>
<proteinExistence type="inferred from homology"/>
<dbReference type="EMBL" id="ABXA01000036">
    <property type="protein sequence ID" value="EEB35734.1"/>
    <property type="molecule type" value="Genomic_DNA"/>
</dbReference>
<comment type="caution">
    <text evidence="3">The sequence shown here is derived from an EMBL/GenBank/DDBJ whole genome shotgun (WGS) entry which is preliminary data.</text>
</comment>
<evidence type="ECO:0000256" key="2">
    <source>
        <dbReference type="ARBA" id="ARBA00022649"/>
    </source>
</evidence>
<dbReference type="GO" id="GO:0003677">
    <property type="term" value="F:DNA binding"/>
    <property type="evidence" value="ECO:0007669"/>
    <property type="project" value="InterPro"/>
</dbReference>
<dbReference type="RefSeq" id="WP_004814589.1">
    <property type="nucleotide sequence ID" value="NZ_ABXA01000036.1"/>
</dbReference>